<feature type="region of interest" description="Disordered" evidence="1">
    <location>
        <begin position="870"/>
        <end position="925"/>
    </location>
</feature>
<feature type="region of interest" description="Disordered" evidence="1">
    <location>
        <begin position="650"/>
        <end position="723"/>
    </location>
</feature>
<feature type="compositionally biased region" description="Polar residues" evidence="1">
    <location>
        <begin position="882"/>
        <end position="894"/>
    </location>
</feature>
<feature type="compositionally biased region" description="Basic and acidic residues" evidence="1">
    <location>
        <begin position="226"/>
        <end position="237"/>
    </location>
</feature>
<dbReference type="Proteomes" id="UP000703661">
    <property type="component" value="Unassembled WGS sequence"/>
</dbReference>
<feature type="region of interest" description="Disordered" evidence="1">
    <location>
        <begin position="581"/>
        <end position="638"/>
    </location>
</feature>
<feature type="region of interest" description="Disordered" evidence="1">
    <location>
        <begin position="1"/>
        <end position="25"/>
    </location>
</feature>
<feature type="compositionally biased region" description="Low complexity" evidence="1">
    <location>
        <begin position="981"/>
        <end position="998"/>
    </location>
</feature>
<feature type="compositionally biased region" description="Polar residues" evidence="1">
    <location>
        <begin position="682"/>
        <end position="703"/>
    </location>
</feature>
<gene>
    <name evidence="2" type="ORF">BGZ80_006350</name>
</gene>
<feature type="compositionally biased region" description="Polar residues" evidence="1">
    <location>
        <begin position="904"/>
        <end position="913"/>
    </location>
</feature>
<sequence length="1049" mass="113718">MGNRYSSLSTNLRENYSSASPDMPKVVNGLPEADHLESQIGSHSTAVNTNLQENCPNPTPTLMLETIPTDVLASHLPIPTTSVATQTEIPAQPSATPVLDFIEIADSAGILDADLFNTCYPKAVNELNFFRDEDLVRFKRIKLLADYYAAPQDRALSPPEPQSRAPSPLEHTEDSQPTHGEYADNGVYDCTSSDDDDDDSSDEYDCSNSDDSDEDNDDSYDESDDSNGHDEDSRDASSNRIESPSTPRSILKSRREGGNDINNGRKRNGGNLVFNENMKVQYFYKDDLARAASVEYTTPTTEAVVSVSRPRHLWLKRNRISTRPESHDDDDTQDKAGLQHTRPRKWIRPRSSSERATLYEGTLEEENYDSEESSSSDESDSSDSSEANESDPDDDSNNETAESLFQWYVDDEEALRNDLLELDKFSEEECQPLVTDHDSETSGHTRQEDSGEETSPSCEQRSPESNDLRVRGEGEAPTSKDKGKGKHSDSATINGRAEPGPSYIPDVGSSRSSIILRQRSTSSSADRCEEEYQMELMKRQQEEVDRQIALGLSEALEDTDIETHDFGCSMFQGGIRIRDNSDAESERLGSSRSLKRRRDQEELSSVNDGSGDGNRRRRRKRANIESNEPETDTNVMPSLPILQSLGLTADDEGQEGHSVGEDDYSSSSTISTSYEPARSLAVTPSPTITSATSDGGHNGPSSTRSKRKRPCGPNNTDHAIGENGGSDFVSLLLSQHPISSVSTTSSFTTSIHPGRQHRLLPTATTSALASQESISGSAGPSIRGYGPRSTRSKRRRSHSPDNTDNTIEESDGSSTVPLLLPQSPTSAIGTSSSIATSAHPRRRHYHLRATSERALNASLLATASALASTLSSQESTSGGTGPNSRSCNGPGSTGSKRRRPISPDNANSTTEESSGLGAVPLLLPQSPSTSMNMQTIMTSYNSFFTTALGPATVLTSISISASVSTPASESSLALVSAPALAPASTPTSDPTSVSVSIPAVAPRRSARIAGRTATAPSPPPSPQRRRQQRRQRAARNIGEKRPDGKRRKK</sequence>
<accession>A0A9P6N033</accession>
<dbReference type="EMBL" id="JAAAID010000313">
    <property type="protein sequence ID" value="KAG0019067.1"/>
    <property type="molecule type" value="Genomic_DNA"/>
</dbReference>
<feature type="region of interest" description="Disordered" evidence="1">
    <location>
        <begin position="764"/>
        <end position="843"/>
    </location>
</feature>
<comment type="caution">
    <text evidence="2">The sequence shown here is derived from an EMBL/GenBank/DDBJ whole genome shotgun (WGS) entry which is preliminary data.</text>
</comment>
<feature type="compositionally biased region" description="Low complexity" evidence="1">
    <location>
        <begin position="823"/>
        <end position="838"/>
    </location>
</feature>
<feature type="compositionally biased region" description="Basic and acidic residues" evidence="1">
    <location>
        <begin position="461"/>
        <end position="489"/>
    </location>
</feature>
<evidence type="ECO:0000313" key="2">
    <source>
        <dbReference type="EMBL" id="KAG0019067.1"/>
    </source>
</evidence>
<feature type="region of interest" description="Disordered" evidence="1">
    <location>
        <begin position="428"/>
        <end position="528"/>
    </location>
</feature>
<keyword evidence="3" id="KW-1185">Reference proteome</keyword>
<feature type="compositionally biased region" description="Low complexity" evidence="1">
    <location>
        <begin position="509"/>
        <end position="524"/>
    </location>
</feature>
<feature type="region of interest" description="Disordered" evidence="1">
    <location>
        <begin position="981"/>
        <end position="1049"/>
    </location>
</feature>
<feature type="region of interest" description="Disordered" evidence="1">
    <location>
        <begin position="152"/>
        <end position="271"/>
    </location>
</feature>
<feature type="compositionally biased region" description="Polar residues" evidence="1">
    <location>
        <begin position="764"/>
        <end position="778"/>
    </location>
</feature>
<proteinExistence type="predicted"/>
<feature type="compositionally biased region" description="Polar residues" evidence="1">
    <location>
        <begin position="1"/>
        <end position="20"/>
    </location>
</feature>
<feature type="compositionally biased region" description="Acidic residues" evidence="1">
    <location>
        <begin position="192"/>
        <end position="225"/>
    </location>
</feature>
<feature type="compositionally biased region" description="Basic residues" evidence="1">
    <location>
        <begin position="1023"/>
        <end position="1033"/>
    </location>
</feature>
<feature type="compositionally biased region" description="Polar residues" evidence="1">
    <location>
        <begin position="238"/>
        <end position="248"/>
    </location>
</feature>
<name>A0A9P6N033_9FUNG</name>
<evidence type="ECO:0000313" key="3">
    <source>
        <dbReference type="Proteomes" id="UP000703661"/>
    </source>
</evidence>
<dbReference type="AlphaFoldDB" id="A0A9P6N033"/>
<reference evidence="2" key="1">
    <citation type="journal article" date="2020" name="Fungal Divers.">
        <title>Resolving the Mortierellaceae phylogeny through synthesis of multi-gene phylogenetics and phylogenomics.</title>
        <authorList>
            <person name="Vandepol N."/>
            <person name="Liber J."/>
            <person name="Desiro A."/>
            <person name="Na H."/>
            <person name="Kennedy M."/>
            <person name="Barry K."/>
            <person name="Grigoriev I.V."/>
            <person name="Miller A.N."/>
            <person name="O'Donnell K."/>
            <person name="Stajich J.E."/>
            <person name="Bonito G."/>
        </authorList>
    </citation>
    <scope>NUCLEOTIDE SEQUENCE</scope>
    <source>
        <strain evidence="2">NRRL 2769</strain>
    </source>
</reference>
<feature type="region of interest" description="Disordered" evidence="1">
    <location>
        <begin position="318"/>
        <end position="400"/>
    </location>
</feature>
<feature type="compositionally biased region" description="Basic and acidic residues" evidence="1">
    <location>
        <begin position="435"/>
        <end position="449"/>
    </location>
</feature>
<organism evidence="2 3">
    <name type="scientific">Entomortierella chlamydospora</name>
    <dbReference type="NCBI Taxonomy" id="101097"/>
    <lineage>
        <taxon>Eukaryota</taxon>
        <taxon>Fungi</taxon>
        <taxon>Fungi incertae sedis</taxon>
        <taxon>Mucoromycota</taxon>
        <taxon>Mortierellomycotina</taxon>
        <taxon>Mortierellomycetes</taxon>
        <taxon>Mortierellales</taxon>
        <taxon>Mortierellaceae</taxon>
        <taxon>Entomortierella</taxon>
    </lineage>
</organism>
<evidence type="ECO:0000256" key="1">
    <source>
        <dbReference type="SAM" id="MobiDB-lite"/>
    </source>
</evidence>
<feature type="compositionally biased region" description="Acidic residues" evidence="1">
    <location>
        <begin position="362"/>
        <end position="397"/>
    </location>
</feature>
<protein>
    <submittedName>
        <fullName evidence="2">Uncharacterized protein</fullName>
    </submittedName>
</protein>